<feature type="domain" description="Sodium/calcium exchanger membrane region" evidence="5">
    <location>
        <begin position="2"/>
        <end position="64"/>
    </location>
</feature>
<evidence type="ECO:0000256" key="4">
    <source>
        <dbReference type="ARBA" id="ARBA00023136"/>
    </source>
</evidence>
<keyword evidence="2" id="KW-0812">Transmembrane</keyword>
<reference evidence="6 7" key="1">
    <citation type="submission" date="2016-11" db="EMBL/GenBank/DDBJ databases">
        <authorList>
            <person name="Jaros S."/>
            <person name="Januszkiewicz K."/>
            <person name="Wedrychowicz H."/>
        </authorList>
    </citation>
    <scope>NUCLEOTIDE SEQUENCE [LARGE SCALE GENOMIC DNA]</scope>
    <source>
        <strain evidence="6 7">DSM 9705</strain>
    </source>
</reference>
<evidence type="ECO:0000313" key="6">
    <source>
        <dbReference type="EMBL" id="SHH70709.1"/>
    </source>
</evidence>
<keyword evidence="3" id="KW-1133">Transmembrane helix</keyword>
<dbReference type="GO" id="GO:0016020">
    <property type="term" value="C:membrane"/>
    <property type="evidence" value="ECO:0007669"/>
    <property type="project" value="UniProtKB-SubCell"/>
</dbReference>
<gene>
    <name evidence="6" type="ORF">SAMN02745124_01517</name>
</gene>
<evidence type="ECO:0000256" key="3">
    <source>
        <dbReference type="ARBA" id="ARBA00022989"/>
    </source>
</evidence>
<evidence type="ECO:0000256" key="1">
    <source>
        <dbReference type="ARBA" id="ARBA00004141"/>
    </source>
</evidence>
<protein>
    <submittedName>
        <fullName evidence="6">Sodium/calcium exchanger protein</fullName>
    </submittedName>
</protein>
<accession>A0A1M5V630</accession>
<dbReference type="AlphaFoldDB" id="A0A1M5V630"/>
<proteinExistence type="predicted"/>
<dbReference type="GO" id="GO:0055085">
    <property type="term" value="P:transmembrane transport"/>
    <property type="evidence" value="ECO:0007669"/>
    <property type="project" value="InterPro"/>
</dbReference>
<dbReference type="Pfam" id="PF01699">
    <property type="entry name" value="Na_Ca_ex"/>
    <property type="match status" value="1"/>
</dbReference>
<dbReference type="InterPro" id="IPR004837">
    <property type="entry name" value="NaCa_Exmemb"/>
</dbReference>
<sequence>MTSSVIAARKEDYDIALANVLRSNLFNTLAVVGIAGAIHPMVVGPEVFERDMLVMAALTLPLFAIGQGARGPGRINHNRCARALLLASGVDHTSYFVSTAVFQLP</sequence>
<dbReference type="InterPro" id="IPR044880">
    <property type="entry name" value="NCX_ion-bd_dom_sf"/>
</dbReference>
<dbReference type="Proteomes" id="UP000184139">
    <property type="component" value="Unassembled WGS sequence"/>
</dbReference>
<dbReference type="Gene3D" id="1.20.1420.30">
    <property type="entry name" value="NCX, central ion-binding region"/>
    <property type="match status" value="1"/>
</dbReference>
<name>A0A1M5V630_9BACT</name>
<evidence type="ECO:0000313" key="7">
    <source>
        <dbReference type="Proteomes" id="UP000184139"/>
    </source>
</evidence>
<evidence type="ECO:0000259" key="5">
    <source>
        <dbReference type="Pfam" id="PF01699"/>
    </source>
</evidence>
<organism evidence="6 7">
    <name type="scientific">Desulfofustis glycolicus DSM 9705</name>
    <dbReference type="NCBI Taxonomy" id="1121409"/>
    <lineage>
        <taxon>Bacteria</taxon>
        <taxon>Pseudomonadati</taxon>
        <taxon>Thermodesulfobacteriota</taxon>
        <taxon>Desulfobulbia</taxon>
        <taxon>Desulfobulbales</taxon>
        <taxon>Desulfocapsaceae</taxon>
        <taxon>Desulfofustis</taxon>
    </lineage>
</organism>
<keyword evidence="7" id="KW-1185">Reference proteome</keyword>
<evidence type="ECO:0000256" key="2">
    <source>
        <dbReference type="ARBA" id="ARBA00022692"/>
    </source>
</evidence>
<dbReference type="RefSeq" id="WP_073374843.1">
    <property type="nucleotide sequence ID" value="NZ_FQXS01000007.1"/>
</dbReference>
<dbReference type="EMBL" id="FQXS01000007">
    <property type="protein sequence ID" value="SHH70709.1"/>
    <property type="molecule type" value="Genomic_DNA"/>
</dbReference>
<keyword evidence="4" id="KW-0472">Membrane</keyword>
<comment type="subcellular location">
    <subcellularLocation>
        <location evidence="1">Membrane</location>
        <topology evidence="1">Multi-pass membrane protein</topology>
    </subcellularLocation>
</comment>